<dbReference type="AlphaFoldDB" id="A0A0R2PYP0"/>
<protein>
    <recommendedName>
        <fullName evidence="1">Serine aminopeptidase S33 domain-containing protein</fullName>
    </recommendedName>
</protein>
<evidence type="ECO:0000313" key="3">
    <source>
        <dbReference type="Proteomes" id="UP000050874"/>
    </source>
</evidence>
<dbReference type="SUPFAM" id="SSF53474">
    <property type="entry name" value="alpha/beta-Hydrolases"/>
    <property type="match status" value="1"/>
</dbReference>
<comment type="caution">
    <text evidence="2">The sequence shown here is derived from an EMBL/GenBank/DDBJ whole genome shotgun (WGS) entry which is preliminary data.</text>
</comment>
<gene>
    <name evidence="2" type="ORF">ABR63_01455</name>
</gene>
<dbReference type="Gene3D" id="3.40.50.1820">
    <property type="entry name" value="alpha/beta hydrolase"/>
    <property type="match status" value="1"/>
</dbReference>
<dbReference type="InterPro" id="IPR022742">
    <property type="entry name" value="Hydrolase_4"/>
</dbReference>
<dbReference type="PANTHER" id="PTHR11614">
    <property type="entry name" value="PHOSPHOLIPASE-RELATED"/>
    <property type="match status" value="1"/>
</dbReference>
<proteinExistence type="predicted"/>
<name>A0A0R2PYP0_9GAMM</name>
<dbReference type="InterPro" id="IPR051044">
    <property type="entry name" value="MAG_DAG_Lipase"/>
</dbReference>
<sequence length="306" mass="33980">MEIIPLDQGSLDKLCFALHESEVEPVMGVVQISHGMAEHMGRYSHFIHFLNQEGFHVVIHDHRGHGQRLTNNFKGYFGQPDGWSLVVDDLISIHAWAKYTYPDLPHILLGHSMGSWISLGALQKGTVFDLTLLSGSTKPKVFESKVQKLLVQFECFRQGGLGYSNFLHKLIFGGFNSKFDNTQSPNDWLSNDESSVEDYTADPLCGFVVTNQLWLDVIDGVTAVFEKGQLELISNQMPLLVFSGKDDPVGGMGQGTTALHQSLVQAGLKSSLLLIDGARHETLNETTKMNTYNKIITFIKNNLTGV</sequence>
<feature type="domain" description="Serine aminopeptidase S33" evidence="1">
    <location>
        <begin position="27"/>
        <end position="286"/>
    </location>
</feature>
<dbReference type="Pfam" id="PF12146">
    <property type="entry name" value="Hydrolase_4"/>
    <property type="match status" value="1"/>
</dbReference>
<organism evidence="2 3">
    <name type="scientific">SAR86 cluster bacterium BACL1 MAG-120920-bin57</name>
    <dbReference type="NCBI Taxonomy" id="1655571"/>
    <lineage>
        <taxon>Bacteria</taxon>
        <taxon>Pseudomonadati</taxon>
        <taxon>Pseudomonadota</taxon>
        <taxon>Gammaproteobacteria</taxon>
        <taxon>SAR86 cluster</taxon>
    </lineage>
</organism>
<accession>A0A0R2PYP0</accession>
<dbReference type="Proteomes" id="UP000050874">
    <property type="component" value="Unassembled WGS sequence"/>
</dbReference>
<dbReference type="EMBL" id="LIAV01000082">
    <property type="protein sequence ID" value="KRO40634.1"/>
    <property type="molecule type" value="Genomic_DNA"/>
</dbReference>
<dbReference type="InterPro" id="IPR029058">
    <property type="entry name" value="AB_hydrolase_fold"/>
</dbReference>
<evidence type="ECO:0000259" key="1">
    <source>
        <dbReference type="Pfam" id="PF12146"/>
    </source>
</evidence>
<reference evidence="3" key="1">
    <citation type="submission" date="2015-10" db="EMBL/GenBank/DDBJ databases">
        <title>Metagenome-Assembled Genomes uncover a global brackish microbiome.</title>
        <authorList>
            <person name="Hugerth L.W."/>
            <person name="Larsson J."/>
            <person name="Alneberg J."/>
            <person name="Lindh M.V."/>
            <person name="Legrand C."/>
            <person name="Pinhassi J."/>
            <person name="Andersson A."/>
        </authorList>
    </citation>
    <scope>NUCLEOTIDE SEQUENCE [LARGE SCALE GENOMIC DNA]</scope>
</reference>
<evidence type="ECO:0000313" key="2">
    <source>
        <dbReference type="EMBL" id="KRO40634.1"/>
    </source>
</evidence>